<sequence>MQHHHSLFPVNLQAQWHKAEGVELEPSLLNWLLDANSLTARLKSHCQQFRVQLLGQKVEPCHPKEANQDIYSGEEVLVREVLLFCDDNPQVFARSLIPLRSLTGNERQLAELGEQSLGQVLFNSPNLFRKDIEIASFSDNSTVFKFASTYVLPELKQLWGRRSVFMLGEKPLMVAEVFLPGAYAYSQESNQ</sequence>
<proteinExistence type="inferred from homology"/>
<comment type="caution">
    <text evidence="4">Lacks conserved residue(s) required for the propagation of feature annotation.</text>
</comment>
<dbReference type="GO" id="GO:0042866">
    <property type="term" value="P:pyruvate biosynthetic process"/>
    <property type="evidence" value="ECO:0007669"/>
    <property type="project" value="UniProtKB-UniRule"/>
</dbReference>
<evidence type="ECO:0000256" key="4">
    <source>
        <dbReference type="HAMAP-Rule" id="MF_01632"/>
    </source>
</evidence>
<dbReference type="Proteomes" id="UP000537141">
    <property type="component" value="Unassembled WGS sequence"/>
</dbReference>
<keyword evidence="3 4" id="KW-0456">Lyase</keyword>
<evidence type="ECO:0000313" key="6">
    <source>
        <dbReference type="Proteomes" id="UP000537141"/>
    </source>
</evidence>
<feature type="binding site" evidence="4">
    <location>
        <position position="79"/>
    </location>
    <ligand>
        <name>substrate</name>
    </ligand>
</feature>
<comment type="similarity">
    <text evidence="4">Belongs to the UbiC family.</text>
</comment>
<keyword evidence="4 5" id="KW-0670">Pyruvate</keyword>
<dbReference type="SUPFAM" id="SSF64288">
    <property type="entry name" value="Chorismate lyase-like"/>
    <property type="match status" value="1"/>
</dbReference>
<evidence type="ECO:0000313" key="5">
    <source>
        <dbReference type="EMBL" id="MBB6542816.1"/>
    </source>
</evidence>
<feature type="binding site" evidence="4">
    <location>
        <position position="176"/>
    </location>
    <ligand>
        <name>substrate</name>
    </ligand>
</feature>
<keyword evidence="1 4" id="KW-0963">Cytoplasm</keyword>
<organism evidence="5 6">
    <name type="scientific">Thalassotalea piscium</name>
    <dbReference type="NCBI Taxonomy" id="1230533"/>
    <lineage>
        <taxon>Bacteria</taxon>
        <taxon>Pseudomonadati</taxon>
        <taxon>Pseudomonadota</taxon>
        <taxon>Gammaproteobacteria</taxon>
        <taxon>Alteromonadales</taxon>
        <taxon>Colwelliaceae</taxon>
        <taxon>Thalassotalea</taxon>
    </lineage>
</organism>
<accession>A0A7X0NG26</accession>
<evidence type="ECO:0000256" key="2">
    <source>
        <dbReference type="ARBA" id="ARBA00022688"/>
    </source>
</evidence>
<dbReference type="Pfam" id="PF04345">
    <property type="entry name" value="Chor_lyase"/>
    <property type="match status" value="1"/>
</dbReference>
<dbReference type="InterPro" id="IPR028978">
    <property type="entry name" value="Chorismate_lyase_/UTRA_dom_sf"/>
</dbReference>
<comment type="caution">
    <text evidence="5">The sequence shown here is derived from an EMBL/GenBank/DDBJ whole genome shotgun (WGS) entry which is preliminary data.</text>
</comment>
<gene>
    <name evidence="4" type="primary">ubiC</name>
    <name evidence="5" type="ORF">HNQ55_001316</name>
</gene>
<dbReference type="EC" id="4.1.3.40" evidence="4"/>
<keyword evidence="6" id="KW-1185">Reference proteome</keyword>
<dbReference type="GO" id="GO:0005829">
    <property type="term" value="C:cytosol"/>
    <property type="evidence" value="ECO:0007669"/>
    <property type="project" value="TreeGrafter"/>
</dbReference>
<dbReference type="PANTHER" id="PTHR38683:SF1">
    <property type="entry name" value="CHORISMATE PYRUVATE-LYASE"/>
    <property type="match status" value="1"/>
</dbReference>
<dbReference type="EMBL" id="JACHHU010000008">
    <property type="protein sequence ID" value="MBB6542816.1"/>
    <property type="molecule type" value="Genomic_DNA"/>
</dbReference>
<comment type="pathway">
    <text evidence="4">Cofactor biosynthesis; ubiquinone biosynthesis.</text>
</comment>
<dbReference type="PANTHER" id="PTHR38683">
    <property type="entry name" value="CHORISMATE PYRUVATE-LYASE"/>
    <property type="match status" value="1"/>
</dbReference>
<comment type="subcellular location">
    <subcellularLocation>
        <location evidence="4">Cytoplasm</location>
    </subcellularLocation>
</comment>
<dbReference type="Gene3D" id="3.40.1410.10">
    <property type="entry name" value="Chorismate lyase-like"/>
    <property type="match status" value="1"/>
</dbReference>
<protein>
    <recommendedName>
        <fullName evidence="4">Probable chorismate pyruvate-lyase</fullName>
        <shortName evidence="4">CL</shortName>
        <shortName evidence="4">CPL</shortName>
        <ecNumber evidence="4">4.1.3.40</ecNumber>
    </recommendedName>
</protein>
<evidence type="ECO:0000256" key="3">
    <source>
        <dbReference type="ARBA" id="ARBA00023239"/>
    </source>
</evidence>
<dbReference type="InterPro" id="IPR007440">
    <property type="entry name" value="Chorismate--pyruvate_lyase"/>
</dbReference>
<dbReference type="AlphaFoldDB" id="A0A7X0NG26"/>
<dbReference type="GO" id="GO:0008813">
    <property type="term" value="F:chorismate lyase activity"/>
    <property type="evidence" value="ECO:0007669"/>
    <property type="project" value="UniProtKB-UniRule"/>
</dbReference>
<dbReference type="HAMAP" id="MF_01632">
    <property type="entry name" value="UbiC"/>
    <property type="match status" value="1"/>
</dbReference>
<name>A0A7X0NG26_9GAMM</name>
<comment type="catalytic activity">
    <reaction evidence="4">
        <text>chorismate = 4-hydroxybenzoate + pyruvate</text>
        <dbReference type="Rhea" id="RHEA:16505"/>
        <dbReference type="ChEBI" id="CHEBI:15361"/>
        <dbReference type="ChEBI" id="CHEBI:17879"/>
        <dbReference type="ChEBI" id="CHEBI:29748"/>
        <dbReference type="EC" id="4.1.3.40"/>
    </reaction>
</comment>
<evidence type="ECO:0000256" key="1">
    <source>
        <dbReference type="ARBA" id="ARBA00022490"/>
    </source>
</evidence>
<dbReference type="GO" id="GO:0006744">
    <property type="term" value="P:ubiquinone biosynthetic process"/>
    <property type="evidence" value="ECO:0007669"/>
    <property type="project" value="UniProtKB-UniRule"/>
</dbReference>
<keyword evidence="2 4" id="KW-0831">Ubiquinone biosynthesis</keyword>
<comment type="function">
    <text evidence="4">Removes the pyruvyl group from chorismate, with concomitant aromatization of the ring, to provide 4-hydroxybenzoate (4HB) for the ubiquinone pathway.</text>
</comment>
<dbReference type="RefSeq" id="WP_184423632.1">
    <property type="nucleotide sequence ID" value="NZ_AP027362.1"/>
</dbReference>
<reference evidence="5 6" key="1">
    <citation type="submission" date="2020-08" db="EMBL/GenBank/DDBJ databases">
        <title>Genomic Encyclopedia of Type Strains, Phase IV (KMG-IV): sequencing the most valuable type-strain genomes for metagenomic binning, comparative biology and taxonomic classification.</title>
        <authorList>
            <person name="Goeker M."/>
        </authorList>
    </citation>
    <scope>NUCLEOTIDE SEQUENCE [LARGE SCALE GENOMIC DNA]</scope>
    <source>
        <strain evidence="5 6">DSM 26287</strain>
    </source>
</reference>
<feature type="binding site" evidence="4">
    <location>
        <position position="117"/>
    </location>
    <ligand>
        <name>substrate</name>
    </ligand>
</feature>
<dbReference type="UniPathway" id="UPA00232"/>